<comment type="caution">
    <text evidence="1">The sequence shown here is derived from an EMBL/GenBank/DDBJ whole genome shotgun (WGS) entry which is preliminary data.</text>
</comment>
<dbReference type="Proteomes" id="UP000299102">
    <property type="component" value="Unassembled WGS sequence"/>
</dbReference>
<dbReference type="AlphaFoldDB" id="A0A4C1Y6I6"/>
<accession>A0A4C1Y6I6</accession>
<dbReference type="EMBL" id="BGZK01001078">
    <property type="protein sequence ID" value="GBP70534.1"/>
    <property type="molecule type" value="Genomic_DNA"/>
</dbReference>
<organism evidence="1 2">
    <name type="scientific">Eumeta variegata</name>
    <name type="common">Bagworm moth</name>
    <name type="synonym">Eumeta japonica</name>
    <dbReference type="NCBI Taxonomy" id="151549"/>
    <lineage>
        <taxon>Eukaryota</taxon>
        <taxon>Metazoa</taxon>
        <taxon>Ecdysozoa</taxon>
        <taxon>Arthropoda</taxon>
        <taxon>Hexapoda</taxon>
        <taxon>Insecta</taxon>
        <taxon>Pterygota</taxon>
        <taxon>Neoptera</taxon>
        <taxon>Endopterygota</taxon>
        <taxon>Lepidoptera</taxon>
        <taxon>Glossata</taxon>
        <taxon>Ditrysia</taxon>
        <taxon>Tineoidea</taxon>
        <taxon>Psychidae</taxon>
        <taxon>Oiketicinae</taxon>
        <taxon>Eumeta</taxon>
    </lineage>
</organism>
<reference evidence="1 2" key="1">
    <citation type="journal article" date="2019" name="Commun. Biol.">
        <title>The bagworm genome reveals a unique fibroin gene that provides high tensile strength.</title>
        <authorList>
            <person name="Kono N."/>
            <person name="Nakamura H."/>
            <person name="Ohtoshi R."/>
            <person name="Tomita M."/>
            <person name="Numata K."/>
            <person name="Arakawa K."/>
        </authorList>
    </citation>
    <scope>NUCLEOTIDE SEQUENCE [LARGE SCALE GENOMIC DNA]</scope>
</reference>
<name>A0A4C1Y6I6_EUMVA</name>
<sequence>MRVRKGINALLEAGDCYSVNTRGKICAPRSRPVKGCDIRTDGHKDIFLIRYLINQDNFIPATRALEYYTLARGETNEILNSQNAMSLPLEAYSLKPSAFPAEGKKYFVQSKYWNVGVLQIVVSARRRMDLKPRPLVTLHVSCLREHIKLSGADFVIASVTMTFESPRSALGRRGRLEARQDEINRFWGDTA</sequence>
<proteinExistence type="predicted"/>
<protein>
    <submittedName>
        <fullName evidence="1">Uncharacterized protein</fullName>
    </submittedName>
</protein>
<evidence type="ECO:0000313" key="1">
    <source>
        <dbReference type="EMBL" id="GBP70534.1"/>
    </source>
</evidence>
<gene>
    <name evidence="1" type="ORF">EVAR_47917_1</name>
</gene>
<keyword evidence="2" id="KW-1185">Reference proteome</keyword>
<evidence type="ECO:0000313" key="2">
    <source>
        <dbReference type="Proteomes" id="UP000299102"/>
    </source>
</evidence>